<dbReference type="AlphaFoldDB" id="A0A9P1MCP5"/>
<dbReference type="Gene3D" id="3.20.20.150">
    <property type="entry name" value="Divalent-metal-dependent TIM barrel enzymes"/>
    <property type="match status" value="1"/>
</dbReference>
<evidence type="ECO:0008006" key="3">
    <source>
        <dbReference type="Google" id="ProtNLM"/>
    </source>
</evidence>
<reference evidence="1" key="1">
    <citation type="submission" date="2022-11" db="EMBL/GenBank/DDBJ databases">
        <authorList>
            <person name="Scott C."/>
            <person name="Bruce N."/>
        </authorList>
    </citation>
    <scope>NUCLEOTIDE SEQUENCE</scope>
</reference>
<comment type="caution">
    <text evidence="1">The sequence shown here is derived from an EMBL/GenBank/DDBJ whole genome shotgun (WGS) entry which is preliminary data.</text>
</comment>
<keyword evidence="2" id="KW-1185">Reference proteome</keyword>
<dbReference type="InterPro" id="IPR036237">
    <property type="entry name" value="Xyl_isomerase-like_sf"/>
</dbReference>
<dbReference type="OrthoDB" id="9971575at2759"/>
<evidence type="ECO:0000313" key="1">
    <source>
        <dbReference type="EMBL" id="CAI4215968.1"/>
    </source>
</evidence>
<accession>A0A9P1MCP5</accession>
<protein>
    <recommendedName>
        <fullName evidence="3">Xylose isomerase-like TIM barrel domain-containing protein</fullName>
    </recommendedName>
</protein>
<dbReference type="SUPFAM" id="SSF51658">
    <property type="entry name" value="Xylose isomerase-like"/>
    <property type="match status" value="1"/>
</dbReference>
<dbReference type="Proteomes" id="UP000838763">
    <property type="component" value="Unassembled WGS sequence"/>
</dbReference>
<gene>
    <name evidence="1" type="ORF">PPNO1_LOCUS5641</name>
</gene>
<name>A0A9P1MCP5_9PEZI</name>
<organism evidence="1 2">
    <name type="scientific">Parascedosporium putredinis</name>
    <dbReference type="NCBI Taxonomy" id="1442378"/>
    <lineage>
        <taxon>Eukaryota</taxon>
        <taxon>Fungi</taxon>
        <taxon>Dikarya</taxon>
        <taxon>Ascomycota</taxon>
        <taxon>Pezizomycotina</taxon>
        <taxon>Sordariomycetes</taxon>
        <taxon>Hypocreomycetidae</taxon>
        <taxon>Microascales</taxon>
        <taxon>Microascaceae</taxon>
        <taxon>Parascedosporium</taxon>
    </lineage>
</organism>
<evidence type="ECO:0000313" key="2">
    <source>
        <dbReference type="Proteomes" id="UP000838763"/>
    </source>
</evidence>
<dbReference type="EMBL" id="CALLCH030000014">
    <property type="protein sequence ID" value="CAI4215968.1"/>
    <property type="molecule type" value="Genomic_DNA"/>
</dbReference>
<proteinExistence type="predicted"/>
<sequence>MADLSQIFVLEITSTSLDYLCEMTQVLRFRSTWGISPGPNFEDWKAWFPTFKELGYFGVEVEIAGLQDLHLLRQLCDLVGFEISVLIHTAWPRYLGPRPDGLKPDDHLRIYKEQLQLAKSLRAYKVNAQSGCDAWSLEECVAFYRGTLDIDIEMGLAGKVCHETHRNRCMFNPYKAREILYHVPE</sequence>